<evidence type="ECO:0000313" key="5">
    <source>
        <dbReference type="Proteomes" id="UP000027997"/>
    </source>
</evidence>
<keyword evidence="5" id="KW-1185">Reference proteome</keyword>
<feature type="signal peptide" evidence="2">
    <location>
        <begin position="1"/>
        <end position="27"/>
    </location>
</feature>
<gene>
    <name evidence="4" type="ORF">GV64_13690</name>
</gene>
<dbReference type="Gene3D" id="3.60.60.10">
    <property type="entry name" value="Penicillin V Acylase, Chain A"/>
    <property type="match status" value="1"/>
</dbReference>
<comment type="caution">
    <text evidence="4">The sequence shown here is derived from an EMBL/GenBank/DDBJ whole genome shotgun (WGS) entry which is preliminary data.</text>
</comment>
<feature type="chain" id="PRO_5001758774" description="Peptidase C45 hydrolase domain-containing protein" evidence="2">
    <location>
        <begin position="28"/>
        <end position="320"/>
    </location>
</feature>
<evidence type="ECO:0000256" key="1">
    <source>
        <dbReference type="SAM" id="MobiDB-lite"/>
    </source>
</evidence>
<accession>A0A081KBX4</accession>
<dbReference type="STRING" id="305900.GV64_13690"/>
<protein>
    <recommendedName>
        <fullName evidence="3">Peptidase C45 hydrolase domain-containing protein</fullName>
    </recommendedName>
</protein>
<evidence type="ECO:0000259" key="3">
    <source>
        <dbReference type="Pfam" id="PF03417"/>
    </source>
</evidence>
<dbReference type="Pfam" id="PF03417">
    <property type="entry name" value="AAT"/>
    <property type="match status" value="1"/>
</dbReference>
<reference evidence="4 5" key="1">
    <citation type="submission" date="2014-06" db="EMBL/GenBank/DDBJ databases">
        <title>Whole Genome Sequences of Three Symbiotic Endozoicomonas Bacteria.</title>
        <authorList>
            <person name="Neave M.J."/>
            <person name="Apprill A."/>
            <person name="Voolstra C.R."/>
        </authorList>
    </citation>
    <scope>NUCLEOTIDE SEQUENCE [LARGE SCALE GENOMIC DNA]</scope>
    <source>
        <strain evidence="4 5">DSM 22380</strain>
    </source>
</reference>
<dbReference type="AlphaFoldDB" id="A0A081KBX4"/>
<keyword evidence="2" id="KW-0732">Signal</keyword>
<dbReference type="EMBL" id="JOJP01000001">
    <property type="protein sequence ID" value="KEI71650.1"/>
    <property type="molecule type" value="Genomic_DNA"/>
</dbReference>
<dbReference type="InterPro" id="IPR005079">
    <property type="entry name" value="Peptidase_C45_hydrolase"/>
</dbReference>
<feature type="region of interest" description="Disordered" evidence="1">
    <location>
        <begin position="301"/>
        <end position="320"/>
    </location>
</feature>
<evidence type="ECO:0000313" key="4">
    <source>
        <dbReference type="EMBL" id="KEI71650.1"/>
    </source>
</evidence>
<name>A0A081KBX4_9GAMM</name>
<dbReference type="Proteomes" id="UP000027997">
    <property type="component" value="Unassembled WGS sequence"/>
</dbReference>
<dbReference type="RefSeq" id="WP_020583344.1">
    <property type="nucleotide sequence ID" value="NZ_JOJP01000001.1"/>
</dbReference>
<proteinExistence type="predicted"/>
<feature type="domain" description="Peptidase C45 hydrolase" evidence="3">
    <location>
        <begin position="40"/>
        <end position="254"/>
    </location>
</feature>
<dbReference type="eggNOG" id="ENOG5032UEB">
    <property type="taxonomic scope" value="Bacteria"/>
</dbReference>
<sequence>MRLLSGLTISTSLLFSSLLFQPSEAKACTTFASVGTANDEGGLLMAKNRDSLAAYEQLAVKREPGENAYLGLFYNSVDQTPYPYIAAGINEHGLSVVQNESASINNADKFNDADQSAAIYAILKDHRSVAEVLENQEKLFGNGLANFLIIGDKSGAILVEVGPKEGSYQILHASENNNLLYHTNHYVLEPMRGFNKVFYPDSADRFETIKALMKGAPGQLTAEGNYYRWMNSAQNGPYNSILREVTVASWVVSLPENGTPDLNVRFTSPSQTFQRYELELNSEFWNYPPAKIQPLPLNADGIDSEPVGSERRYTYTEGEL</sequence>
<organism evidence="4 5">
    <name type="scientific">Endozoicomonas elysicola</name>
    <dbReference type="NCBI Taxonomy" id="305900"/>
    <lineage>
        <taxon>Bacteria</taxon>
        <taxon>Pseudomonadati</taxon>
        <taxon>Pseudomonadota</taxon>
        <taxon>Gammaproteobacteria</taxon>
        <taxon>Oceanospirillales</taxon>
        <taxon>Endozoicomonadaceae</taxon>
        <taxon>Endozoicomonas</taxon>
    </lineage>
</organism>
<evidence type="ECO:0000256" key="2">
    <source>
        <dbReference type="SAM" id="SignalP"/>
    </source>
</evidence>